<organism evidence="1 2">
    <name type="scientific">Aequoribacter fuscus</name>
    <dbReference type="NCBI Taxonomy" id="2518989"/>
    <lineage>
        <taxon>Bacteria</taxon>
        <taxon>Pseudomonadati</taxon>
        <taxon>Pseudomonadota</taxon>
        <taxon>Gammaproteobacteria</taxon>
        <taxon>Cellvibrionales</taxon>
        <taxon>Halieaceae</taxon>
        <taxon>Aequoribacter</taxon>
    </lineage>
</organism>
<evidence type="ECO:0000313" key="2">
    <source>
        <dbReference type="Proteomes" id="UP000005615"/>
    </source>
</evidence>
<comment type="caution">
    <text evidence="1">The sequence shown here is derived from an EMBL/GenBank/DDBJ whole genome shotgun (WGS) entry which is preliminary data.</text>
</comment>
<keyword evidence="2" id="KW-1185">Reference proteome</keyword>
<protein>
    <submittedName>
        <fullName evidence="1">Uncharacterized protein</fullName>
    </submittedName>
</protein>
<evidence type="ECO:0000313" key="1">
    <source>
        <dbReference type="EMBL" id="EGG30587.1"/>
    </source>
</evidence>
<dbReference type="AlphaFoldDB" id="F3KZA0"/>
<proteinExistence type="predicted"/>
<dbReference type="RefSeq" id="WP_009574740.1">
    <property type="nucleotide sequence ID" value="NZ_AEIG01000011.1"/>
</dbReference>
<gene>
    <name evidence="1" type="ORF">IMCC3088_211</name>
</gene>
<reference evidence="1 2" key="1">
    <citation type="journal article" date="2011" name="J. Bacteriol.">
        <title>Genome sequence of strain IMCC3088, a proteorhodopsin-containing marine bacterium belonging to the OM60/NOR5 clade.</title>
        <authorList>
            <person name="Jang Y."/>
            <person name="Oh H.M."/>
            <person name="Kang I."/>
            <person name="Lee K."/>
            <person name="Yang S.J."/>
            <person name="Cho J.C."/>
        </authorList>
    </citation>
    <scope>NUCLEOTIDE SEQUENCE [LARGE SCALE GENOMIC DNA]</scope>
    <source>
        <strain evidence="1 2">IMCC3088</strain>
    </source>
</reference>
<dbReference type="Proteomes" id="UP000005615">
    <property type="component" value="Unassembled WGS sequence"/>
</dbReference>
<dbReference type="OrthoDB" id="9151440at2"/>
<dbReference type="STRING" id="2518989.IMCC3088_211"/>
<dbReference type="EMBL" id="AEIG01000011">
    <property type="protein sequence ID" value="EGG30587.1"/>
    <property type="molecule type" value="Genomic_DNA"/>
</dbReference>
<accession>F3KZA0</accession>
<dbReference type="eggNOG" id="ENOG50344RT">
    <property type="taxonomic scope" value="Bacteria"/>
</dbReference>
<name>F3KZA0_9GAMM</name>
<sequence>MSQNQESPTLSPIAAFGVLLGVIAVILGFLALVVLLNITEVWAGFLFLLYWGGIHHLALKEYPAATTGSLFGLLLIYLAHNVGTILGLPDLSLPLFLSVICTVVYLQILGKFPLVINLAAMLFLTVGTIPQLAELDILNIAKAVALSALYFGLLAAIGNTMMAHKASVKEAVKS</sequence>